<keyword evidence="4" id="KW-1003">Cell membrane</keyword>
<dbReference type="PROSITE" id="PS51257">
    <property type="entry name" value="PROKAR_LIPOPROTEIN"/>
    <property type="match status" value="1"/>
</dbReference>
<keyword evidence="1" id="KW-0732">Signal</keyword>
<keyword evidence="2 4" id="KW-0456">Lyase</keyword>
<feature type="region of interest" description="Disordered" evidence="6">
    <location>
        <begin position="221"/>
        <end position="241"/>
    </location>
</feature>
<evidence type="ECO:0000259" key="7">
    <source>
        <dbReference type="PROSITE" id="PS51724"/>
    </source>
</evidence>
<dbReference type="InterPro" id="IPR036680">
    <property type="entry name" value="SPOR-like_sf"/>
</dbReference>
<evidence type="ECO:0000256" key="5">
    <source>
        <dbReference type="RuleBase" id="RU003495"/>
    </source>
</evidence>
<organism evidence="8 9">
    <name type="scientific">Paracandidimonas soli</name>
    <dbReference type="NCBI Taxonomy" id="1917182"/>
    <lineage>
        <taxon>Bacteria</taxon>
        <taxon>Pseudomonadati</taxon>
        <taxon>Pseudomonadota</taxon>
        <taxon>Betaproteobacteria</taxon>
        <taxon>Burkholderiales</taxon>
        <taxon>Alcaligenaceae</taxon>
        <taxon>Paracandidimonas</taxon>
    </lineage>
</organism>
<dbReference type="InterPro" id="IPR007730">
    <property type="entry name" value="SPOR-like_dom"/>
</dbReference>
<dbReference type="AlphaFoldDB" id="A0A4R3VGD8"/>
<accession>A0A4R3VGD8</accession>
<dbReference type="OrthoDB" id="9779128at2"/>
<gene>
    <name evidence="4" type="primary">rlpA</name>
    <name evidence="8" type="ORF">EV686_101271</name>
</gene>
<dbReference type="GO" id="GO:0000270">
    <property type="term" value="P:peptidoglycan metabolic process"/>
    <property type="evidence" value="ECO:0007669"/>
    <property type="project" value="UniProtKB-UniRule"/>
</dbReference>
<dbReference type="NCBIfam" id="TIGR00413">
    <property type="entry name" value="rlpA"/>
    <property type="match status" value="1"/>
</dbReference>
<keyword evidence="4" id="KW-0472">Membrane</keyword>
<dbReference type="GO" id="GO:0008932">
    <property type="term" value="F:lytic endotransglycosylase activity"/>
    <property type="evidence" value="ECO:0007669"/>
    <property type="project" value="UniProtKB-UniRule"/>
</dbReference>
<keyword evidence="4" id="KW-0564">Palmitate</keyword>
<evidence type="ECO:0000256" key="3">
    <source>
        <dbReference type="ARBA" id="ARBA00023316"/>
    </source>
</evidence>
<dbReference type="PANTHER" id="PTHR34183:SF1">
    <property type="entry name" value="ENDOLYTIC PEPTIDOGLYCAN TRANSGLYCOSYLASE RLPA"/>
    <property type="match status" value="1"/>
</dbReference>
<dbReference type="InterPro" id="IPR036908">
    <property type="entry name" value="RlpA-like_sf"/>
</dbReference>
<keyword evidence="3 4" id="KW-0961">Cell wall biogenesis/degradation</keyword>
<dbReference type="InterPro" id="IPR012997">
    <property type="entry name" value="RplA"/>
</dbReference>
<dbReference type="Gene3D" id="3.30.70.1070">
    <property type="entry name" value="Sporulation related repeat"/>
    <property type="match status" value="1"/>
</dbReference>
<dbReference type="InterPro" id="IPR009009">
    <property type="entry name" value="RlpA-like_DPBB"/>
</dbReference>
<comment type="caution">
    <text evidence="8">The sequence shown here is derived from an EMBL/GenBank/DDBJ whole genome shotgun (WGS) entry which is preliminary data.</text>
</comment>
<dbReference type="GO" id="GO:0005886">
    <property type="term" value="C:plasma membrane"/>
    <property type="evidence" value="ECO:0007669"/>
    <property type="project" value="UniProtKB-SubCell"/>
</dbReference>
<reference evidence="8 9" key="1">
    <citation type="submission" date="2019-03" db="EMBL/GenBank/DDBJ databases">
        <title>Genomic Encyclopedia of Type Strains, Phase IV (KMG-IV): sequencing the most valuable type-strain genomes for metagenomic binning, comparative biology and taxonomic classification.</title>
        <authorList>
            <person name="Goeker M."/>
        </authorList>
    </citation>
    <scope>NUCLEOTIDE SEQUENCE [LARGE SCALE GENOMIC DNA]</scope>
    <source>
        <strain evidence="8 9">DSM 100048</strain>
    </source>
</reference>
<dbReference type="Pfam" id="PF05036">
    <property type="entry name" value="SPOR"/>
    <property type="match status" value="1"/>
</dbReference>
<dbReference type="CDD" id="cd22268">
    <property type="entry name" value="DPBB_RlpA-like"/>
    <property type="match status" value="1"/>
</dbReference>
<evidence type="ECO:0000313" key="8">
    <source>
        <dbReference type="EMBL" id="TCV02814.1"/>
    </source>
</evidence>
<comment type="function">
    <text evidence="4">Lytic transglycosylase with a strong preference for naked glycan strands that lack stem peptides.</text>
</comment>
<dbReference type="Pfam" id="PF03330">
    <property type="entry name" value="DPBB_1"/>
    <property type="match status" value="1"/>
</dbReference>
<evidence type="ECO:0000256" key="2">
    <source>
        <dbReference type="ARBA" id="ARBA00023239"/>
    </source>
</evidence>
<keyword evidence="9" id="KW-1185">Reference proteome</keyword>
<evidence type="ECO:0000256" key="1">
    <source>
        <dbReference type="ARBA" id="ARBA00022729"/>
    </source>
</evidence>
<dbReference type="GO" id="GO:0042834">
    <property type="term" value="F:peptidoglycan binding"/>
    <property type="evidence" value="ECO:0007669"/>
    <property type="project" value="InterPro"/>
</dbReference>
<dbReference type="SUPFAM" id="SSF50685">
    <property type="entry name" value="Barwin-like endoglucanases"/>
    <property type="match status" value="1"/>
</dbReference>
<evidence type="ECO:0000256" key="6">
    <source>
        <dbReference type="SAM" id="MobiDB-lite"/>
    </source>
</evidence>
<dbReference type="InterPro" id="IPR034718">
    <property type="entry name" value="RlpA"/>
</dbReference>
<keyword evidence="4 8" id="KW-0449">Lipoprotein</keyword>
<evidence type="ECO:0000256" key="4">
    <source>
        <dbReference type="HAMAP-Rule" id="MF_02071"/>
    </source>
</evidence>
<dbReference type="PANTHER" id="PTHR34183">
    <property type="entry name" value="ENDOLYTIC PEPTIDOGLYCAN TRANSGLYCOSYLASE RLPA"/>
    <property type="match status" value="1"/>
</dbReference>
<proteinExistence type="inferred from homology"/>
<feature type="domain" description="SPOR" evidence="7">
    <location>
        <begin position="242"/>
        <end position="322"/>
    </location>
</feature>
<name>A0A4R3VGD8_9BURK</name>
<dbReference type="EC" id="4.2.2.-" evidence="4"/>
<comment type="similarity">
    <text evidence="4 5">Belongs to the RlpA family.</text>
</comment>
<dbReference type="GO" id="GO:0071555">
    <property type="term" value="P:cell wall organization"/>
    <property type="evidence" value="ECO:0007669"/>
    <property type="project" value="UniProtKB-KW"/>
</dbReference>
<comment type="subcellular location">
    <subcellularLocation>
        <location evidence="4">Cell membrane</location>
        <topology evidence="4">Lipid-anchor</topology>
    </subcellularLocation>
</comment>
<sequence length="322" mass="34138">MTSRHDFRRLAFIAFIFLLCAALLAGCSSGPRKGGYYQNDGPGKNPPSDLHAIPDAVPVIEPFARANLRPYRVFGRQYVPVTQSVSFRQEGTASWYGRQFHGNRTANGETYDMYAMSAAHPTLPLPSYARVTRKATGKSVIVRINDRGPFHSGRIIDLSYAAASKLGLIGPGSGTVVVEAITHEQIRAGLFGGPTQVAAAQATATEAATPMPISLSEIATPTQAQQAAAPTMQQTAATSPPTGGASRIFLQFGAFGAPENAHGLANRLTQQISTTESQTVLVQPAGAVHRVLMGPYNSRTEAVNAANRIQQQTGVQPGIALL</sequence>
<dbReference type="SUPFAM" id="SSF110997">
    <property type="entry name" value="Sporulation related repeat"/>
    <property type="match status" value="1"/>
</dbReference>
<dbReference type="HAMAP" id="MF_02071">
    <property type="entry name" value="RlpA"/>
    <property type="match status" value="1"/>
</dbReference>
<evidence type="ECO:0000313" key="9">
    <source>
        <dbReference type="Proteomes" id="UP000294692"/>
    </source>
</evidence>
<protein>
    <recommendedName>
        <fullName evidence="4">Endolytic peptidoglycan transglycosylase RlpA</fullName>
        <ecNumber evidence="4">4.2.2.-</ecNumber>
    </recommendedName>
</protein>
<dbReference type="Proteomes" id="UP000294692">
    <property type="component" value="Unassembled WGS sequence"/>
</dbReference>
<dbReference type="Gene3D" id="2.40.40.10">
    <property type="entry name" value="RlpA-like domain"/>
    <property type="match status" value="1"/>
</dbReference>
<dbReference type="EMBL" id="SMBX01000001">
    <property type="protein sequence ID" value="TCV02814.1"/>
    <property type="molecule type" value="Genomic_DNA"/>
</dbReference>
<dbReference type="FunFam" id="2.40.40.10:FF:000003">
    <property type="entry name" value="Endolytic peptidoglycan transglycosylase RlpA"/>
    <property type="match status" value="1"/>
</dbReference>
<dbReference type="PROSITE" id="PS51724">
    <property type="entry name" value="SPOR"/>
    <property type="match status" value="1"/>
</dbReference>
<dbReference type="RefSeq" id="WP_132472696.1">
    <property type="nucleotide sequence ID" value="NZ_JBHRVM010000001.1"/>
</dbReference>